<dbReference type="Pfam" id="PF09250">
    <property type="entry name" value="Prim-Pol"/>
    <property type="match status" value="1"/>
</dbReference>
<dbReference type="CDD" id="cd04859">
    <property type="entry name" value="Prim_Pol"/>
    <property type="match status" value="1"/>
</dbReference>
<comment type="caution">
    <text evidence="2">The sequence shown here is derived from an EMBL/GenBank/DDBJ whole genome shotgun (WGS) entry which is preliminary data.</text>
</comment>
<protein>
    <recommendedName>
        <fullName evidence="1">DNA primase/polymerase bifunctional N-terminal domain-containing protein</fullName>
    </recommendedName>
</protein>
<sequence>MNDLLEEAHAYLRMGYSVCPIDTLRNKAPHDAALIQSGHSELRTGPHGRPARPVGIWRDLQHTRPTPAMLDLWFGNPDGRGVALVTGQLSGVVVLDFDGAPGVALLSHLGLRPHTRTPSGGYHVHVRHPGWPVRTVASKNLRDGSLPGGLDVRGDGGMAMLPPTLVPDKGFYTRLRDMANLLSPQELPEDLRRATGLHSAPVPRAVQLPLPRHVQQDEERWPSDDLLHRALERVQRGDSRNETGFWLARMLHNNRYSEQEIRQVGERYVDHVPDVNTKGTREHYAVTHFMASLRQVLRNPPGEPWQRRAPIPERRPSLIDIMQEHWGSYSPQRRERLAHLVTLLWKPHKPLEDIVVFFRLLGYDDAAQITNVYQQDPHKESNVTWGQVWKLIH</sequence>
<dbReference type="RefSeq" id="WP_189090531.1">
    <property type="nucleotide sequence ID" value="NZ_BMQL01000011.1"/>
</dbReference>
<dbReference type="SMART" id="SM00943">
    <property type="entry name" value="Prim-Pol"/>
    <property type="match status" value="1"/>
</dbReference>
<name>A0A918F6M7_9DEIO</name>
<reference evidence="2" key="1">
    <citation type="journal article" date="2014" name="Int. J. Syst. Evol. Microbiol.">
        <title>Complete genome sequence of Corynebacterium casei LMG S-19264T (=DSM 44701T), isolated from a smear-ripened cheese.</title>
        <authorList>
            <consortium name="US DOE Joint Genome Institute (JGI-PGF)"/>
            <person name="Walter F."/>
            <person name="Albersmeier A."/>
            <person name="Kalinowski J."/>
            <person name="Ruckert C."/>
        </authorList>
    </citation>
    <scope>NUCLEOTIDE SEQUENCE</scope>
    <source>
        <strain evidence="2">JCM 31311</strain>
    </source>
</reference>
<dbReference type="Proteomes" id="UP000603865">
    <property type="component" value="Unassembled WGS sequence"/>
</dbReference>
<evidence type="ECO:0000259" key="1">
    <source>
        <dbReference type="SMART" id="SM00943"/>
    </source>
</evidence>
<accession>A0A918F6M7</accession>
<dbReference type="EMBL" id="BMQL01000011">
    <property type="protein sequence ID" value="GGR09844.1"/>
    <property type="molecule type" value="Genomic_DNA"/>
</dbReference>
<evidence type="ECO:0000313" key="2">
    <source>
        <dbReference type="EMBL" id="GGR09844.1"/>
    </source>
</evidence>
<feature type="domain" description="DNA primase/polymerase bifunctional N-terminal" evidence="1">
    <location>
        <begin position="8"/>
        <end position="191"/>
    </location>
</feature>
<dbReference type="InterPro" id="IPR015330">
    <property type="entry name" value="DNA_primase/pol_bifunc_N"/>
</dbReference>
<keyword evidence="3" id="KW-1185">Reference proteome</keyword>
<gene>
    <name evidence="2" type="ORF">GCM10008957_23260</name>
</gene>
<evidence type="ECO:0000313" key="3">
    <source>
        <dbReference type="Proteomes" id="UP000603865"/>
    </source>
</evidence>
<dbReference type="AlphaFoldDB" id="A0A918F6M7"/>
<organism evidence="2 3">
    <name type="scientific">Deinococcus ruber</name>
    <dbReference type="NCBI Taxonomy" id="1848197"/>
    <lineage>
        <taxon>Bacteria</taxon>
        <taxon>Thermotogati</taxon>
        <taxon>Deinococcota</taxon>
        <taxon>Deinococci</taxon>
        <taxon>Deinococcales</taxon>
        <taxon>Deinococcaceae</taxon>
        <taxon>Deinococcus</taxon>
    </lineage>
</organism>
<dbReference type="SUPFAM" id="SSF56747">
    <property type="entry name" value="Prim-pol domain"/>
    <property type="match status" value="1"/>
</dbReference>
<proteinExistence type="predicted"/>
<reference evidence="2" key="2">
    <citation type="submission" date="2020-09" db="EMBL/GenBank/DDBJ databases">
        <authorList>
            <person name="Sun Q."/>
            <person name="Ohkuma M."/>
        </authorList>
    </citation>
    <scope>NUCLEOTIDE SEQUENCE</scope>
    <source>
        <strain evidence="2">JCM 31311</strain>
    </source>
</reference>